<evidence type="ECO:0000313" key="2">
    <source>
        <dbReference type="EMBL" id="VBA51652.1"/>
    </source>
</evidence>
<gene>
    <name evidence="2" type="ORF">LAUMK142_03194</name>
</gene>
<protein>
    <submittedName>
        <fullName evidence="2">Uncharacterized protein</fullName>
    </submittedName>
</protein>
<name>A0A498QVH4_9MYCO</name>
<proteinExistence type="predicted"/>
<dbReference type="RefSeq" id="WP_136622957.1">
    <property type="nucleotide sequence ID" value="NZ_JAIENV010000032.1"/>
</dbReference>
<evidence type="ECO:0000313" key="3">
    <source>
        <dbReference type="Proteomes" id="UP000268285"/>
    </source>
</evidence>
<evidence type="ECO:0000256" key="1">
    <source>
        <dbReference type="SAM" id="SignalP"/>
    </source>
</evidence>
<dbReference type="Proteomes" id="UP000268285">
    <property type="component" value="Unassembled WGS sequence"/>
</dbReference>
<dbReference type="EMBL" id="UPHU01000001">
    <property type="protein sequence ID" value="VBA51652.1"/>
    <property type="molecule type" value="Genomic_DNA"/>
</dbReference>
<keyword evidence="1" id="KW-0732">Signal</keyword>
<reference evidence="2 3" key="1">
    <citation type="submission" date="2018-09" db="EMBL/GenBank/DDBJ databases">
        <authorList>
            <person name="Tagini F."/>
        </authorList>
    </citation>
    <scope>NUCLEOTIDE SEQUENCE [LARGE SCALE GENOMIC DNA]</scope>
    <source>
        <strain evidence="2 3">MK142</strain>
    </source>
</reference>
<organism evidence="2 3">
    <name type="scientific">Mycobacterium pseudokansasii</name>
    <dbReference type="NCBI Taxonomy" id="2341080"/>
    <lineage>
        <taxon>Bacteria</taxon>
        <taxon>Bacillati</taxon>
        <taxon>Actinomycetota</taxon>
        <taxon>Actinomycetes</taxon>
        <taxon>Mycobacteriales</taxon>
        <taxon>Mycobacteriaceae</taxon>
        <taxon>Mycobacterium</taxon>
    </lineage>
</organism>
<feature type="signal peptide" evidence="1">
    <location>
        <begin position="1"/>
        <end position="26"/>
    </location>
</feature>
<keyword evidence="3" id="KW-1185">Reference proteome</keyword>
<sequence>MTTRLVCVTMAAALAFGVLGSKPVPAWAVPADDPVSPSVPATGAHWEMGCPEPLTELVDRTCFEPYPWVLGSAQMSLVGEGTPSQGLPMRNILAVVTGAKVAVALTVRDYSGADRSVQVQPGSTRGFSGDVIVDVRQDRVVP</sequence>
<accession>A0A498QVH4</accession>
<dbReference type="OrthoDB" id="4750890at2"/>
<dbReference type="AlphaFoldDB" id="A0A498QVH4"/>
<feature type="chain" id="PRO_5039576077" evidence="1">
    <location>
        <begin position="27"/>
        <end position="142"/>
    </location>
</feature>